<reference evidence="3" key="1">
    <citation type="journal article" date="2019" name="Int. J. Syst. Evol. Microbiol.">
        <title>The Global Catalogue of Microorganisms (GCM) 10K type strain sequencing project: providing services to taxonomists for standard genome sequencing and annotation.</title>
        <authorList>
            <consortium name="The Broad Institute Genomics Platform"/>
            <consortium name="The Broad Institute Genome Sequencing Center for Infectious Disease"/>
            <person name="Wu L."/>
            <person name="Ma J."/>
        </authorList>
    </citation>
    <scope>NUCLEOTIDE SEQUENCE [LARGE SCALE GENOMIC DNA]</scope>
    <source>
        <strain evidence="3">CGMCC 1.12404</strain>
    </source>
</reference>
<evidence type="ECO:0000256" key="1">
    <source>
        <dbReference type="SAM" id="MobiDB-lite"/>
    </source>
</evidence>
<dbReference type="EMBL" id="BMEX01000018">
    <property type="protein sequence ID" value="GGA55441.1"/>
    <property type="molecule type" value="Genomic_DNA"/>
</dbReference>
<proteinExistence type="predicted"/>
<gene>
    <name evidence="2" type="ORF">GCM10007416_30840</name>
</gene>
<evidence type="ECO:0000313" key="3">
    <source>
        <dbReference type="Proteomes" id="UP000617979"/>
    </source>
</evidence>
<accession>A0ABQ1H3A6</accession>
<sequence>MSQQMPPPKLDSKQMEQVSRQLEDHIRKQIYDAINDFLNEDPLSNSSANQLNQKGSDAQPKQQQKGTEPIENMFHSLANFLNNTVRFSMNTLNQQKKQLLRQAQQQMQMNQHPSNPPPSNNKIPSNRERNG</sequence>
<feature type="compositionally biased region" description="Polar residues" evidence="1">
    <location>
        <begin position="42"/>
        <end position="66"/>
    </location>
</feature>
<feature type="region of interest" description="Disordered" evidence="1">
    <location>
        <begin position="1"/>
        <end position="24"/>
    </location>
</feature>
<keyword evidence="3" id="KW-1185">Reference proteome</keyword>
<feature type="region of interest" description="Disordered" evidence="1">
    <location>
        <begin position="38"/>
        <end position="74"/>
    </location>
</feature>
<name>A0ABQ1H3A6_9BACL</name>
<organism evidence="2 3">
    <name type="scientific">Kroppenstedtia guangzhouensis</name>
    <dbReference type="NCBI Taxonomy" id="1274356"/>
    <lineage>
        <taxon>Bacteria</taxon>
        <taxon>Bacillati</taxon>
        <taxon>Bacillota</taxon>
        <taxon>Bacilli</taxon>
        <taxon>Bacillales</taxon>
        <taxon>Thermoactinomycetaceae</taxon>
        <taxon>Kroppenstedtia</taxon>
    </lineage>
</organism>
<protein>
    <recommendedName>
        <fullName evidence="4">YqfQ-like protein</fullName>
    </recommendedName>
</protein>
<dbReference type="RefSeq" id="WP_188433408.1">
    <property type="nucleotide sequence ID" value="NZ_BMEX01000018.1"/>
</dbReference>
<feature type="region of interest" description="Disordered" evidence="1">
    <location>
        <begin position="92"/>
        <end position="131"/>
    </location>
</feature>
<dbReference type="Proteomes" id="UP000617979">
    <property type="component" value="Unassembled WGS sequence"/>
</dbReference>
<feature type="compositionally biased region" description="Low complexity" evidence="1">
    <location>
        <begin position="92"/>
        <end position="113"/>
    </location>
</feature>
<evidence type="ECO:0008006" key="4">
    <source>
        <dbReference type="Google" id="ProtNLM"/>
    </source>
</evidence>
<evidence type="ECO:0000313" key="2">
    <source>
        <dbReference type="EMBL" id="GGA55441.1"/>
    </source>
</evidence>
<comment type="caution">
    <text evidence="2">The sequence shown here is derived from an EMBL/GenBank/DDBJ whole genome shotgun (WGS) entry which is preliminary data.</text>
</comment>